<evidence type="ECO:0000256" key="7">
    <source>
        <dbReference type="ARBA" id="ARBA00023326"/>
    </source>
</evidence>
<protein>
    <recommendedName>
        <fullName evidence="9">Endoglucanase</fullName>
        <ecNumber evidence="9">3.2.1.4</ecNumber>
    </recommendedName>
</protein>
<dbReference type="EMBL" id="KN835136">
    <property type="protein sequence ID" value="KIK48716.1"/>
    <property type="molecule type" value="Genomic_DNA"/>
</dbReference>
<keyword evidence="3 8" id="KW-0378">Hydrolase</keyword>
<keyword evidence="10" id="KW-1133">Transmembrane helix</keyword>
<dbReference type="EC" id="3.2.1.4" evidence="9"/>
<organism evidence="12 13">
    <name type="scientific">Suillus luteus UH-Slu-Lm8-n1</name>
    <dbReference type="NCBI Taxonomy" id="930992"/>
    <lineage>
        <taxon>Eukaryota</taxon>
        <taxon>Fungi</taxon>
        <taxon>Dikarya</taxon>
        <taxon>Basidiomycota</taxon>
        <taxon>Agaricomycotina</taxon>
        <taxon>Agaricomycetes</taxon>
        <taxon>Agaricomycetidae</taxon>
        <taxon>Boletales</taxon>
        <taxon>Suillineae</taxon>
        <taxon>Suillaceae</taxon>
        <taxon>Suillus</taxon>
    </lineage>
</organism>
<keyword evidence="5 8" id="KW-0119">Carbohydrate metabolism</keyword>
<evidence type="ECO:0000259" key="11">
    <source>
        <dbReference type="Pfam" id="PF00759"/>
    </source>
</evidence>
<dbReference type="Gene3D" id="1.50.10.10">
    <property type="match status" value="1"/>
</dbReference>
<proteinExistence type="inferred from homology"/>
<sequence length="581" mass="62825">MWTPLVLVLVTSWRAFAQVPLPEPPFLPQNASAGASPSSAGIPNAQWSSLLGNLLYFYEAQRSGKLPSTNRVKWRNDSALTDGQDVKLDLTGGLYDAGDYIKCTFPLSFTVMSICWGATDFGKGYDLANQTPYLDDMLRWSLDWLIKAHAANNTLFVQVANEEVDNAYWGGDRNIPLPRPSYQINDTSPGTDAAAGTAAAFAACSNLYANRIFSNSYSGPATLQNATYAATLLEHAQQLFTFATGASGGHAVYQHSVPEVGKAYASSGYGDELAIAALFLSWATNSSSLYQQAQGYWQQYSLGSYDGVFNWDNKTPGLPVLFAQIAQANPSFGGNASTWQTVAEKYFDGIVYGGGPGYQTRGGLLYYNGDSDDASLNPSLNAAMLLTRYVPLASTQSRRNDYWNYAKTQVNYALGNNPMQAPYIVGANPNSPQNPHSAMASGGNNISQINTSPPQEAYVLYGGVVGGPDKYDRFFDIRADWPETEIALDYNAPMLTLAAMHVLNDTADPFYTSLKAGAYDSKKPQGMPCDAAYTDGCGGPQLSQGGKIVLGVIPGLTGLAIFSLLGWWAMVSFRREHDLLY</sequence>
<evidence type="ECO:0000256" key="6">
    <source>
        <dbReference type="ARBA" id="ARBA00023295"/>
    </source>
</evidence>
<dbReference type="InterPro" id="IPR008928">
    <property type="entry name" value="6-hairpin_glycosidase_sf"/>
</dbReference>
<dbReference type="Pfam" id="PF00759">
    <property type="entry name" value="Glyco_hydro_9"/>
    <property type="match status" value="1"/>
</dbReference>
<evidence type="ECO:0000313" key="12">
    <source>
        <dbReference type="EMBL" id="KIK48716.1"/>
    </source>
</evidence>
<dbReference type="InterPro" id="IPR033126">
    <property type="entry name" value="Glyco_hydro_9_Asp/Glu_AS"/>
</dbReference>
<evidence type="ECO:0000256" key="1">
    <source>
        <dbReference type="ARBA" id="ARBA00000966"/>
    </source>
</evidence>
<dbReference type="HOGENOM" id="CLU_008926_1_5_1"/>
<evidence type="ECO:0000256" key="5">
    <source>
        <dbReference type="ARBA" id="ARBA00023277"/>
    </source>
</evidence>
<keyword evidence="13" id="KW-1185">Reference proteome</keyword>
<feature type="signal peptide" evidence="9">
    <location>
        <begin position="1"/>
        <end position="17"/>
    </location>
</feature>
<dbReference type="OrthoDB" id="10257085at2759"/>
<evidence type="ECO:0000256" key="2">
    <source>
        <dbReference type="ARBA" id="ARBA00007072"/>
    </source>
</evidence>
<feature type="transmembrane region" description="Helical" evidence="10">
    <location>
        <begin position="548"/>
        <end position="571"/>
    </location>
</feature>
<evidence type="ECO:0000256" key="4">
    <source>
        <dbReference type="ARBA" id="ARBA00023001"/>
    </source>
</evidence>
<feature type="chain" id="PRO_5005111974" description="Endoglucanase" evidence="9">
    <location>
        <begin position="18"/>
        <end position="581"/>
    </location>
</feature>
<keyword evidence="4 9" id="KW-0136">Cellulose degradation</keyword>
<feature type="active site" evidence="8">
    <location>
        <position position="485"/>
    </location>
</feature>
<evidence type="ECO:0000256" key="10">
    <source>
        <dbReference type="SAM" id="Phobius"/>
    </source>
</evidence>
<accession>A0A0D0B3Q2</accession>
<evidence type="ECO:0000256" key="8">
    <source>
        <dbReference type="PROSITE-ProRule" id="PRU10060"/>
    </source>
</evidence>
<dbReference type="Proteomes" id="UP000054485">
    <property type="component" value="Unassembled WGS sequence"/>
</dbReference>
<keyword evidence="6 8" id="KW-0326">Glycosidase</keyword>
<dbReference type="InParanoid" id="A0A0D0B3Q2"/>
<evidence type="ECO:0000256" key="9">
    <source>
        <dbReference type="RuleBase" id="RU361166"/>
    </source>
</evidence>
<keyword evidence="7 8" id="KW-0624">Polysaccharide degradation</keyword>
<feature type="domain" description="Glycoside hydrolase family 9" evidence="11">
    <location>
        <begin position="48"/>
        <end position="497"/>
    </location>
</feature>
<reference evidence="12 13" key="1">
    <citation type="submission" date="2014-04" db="EMBL/GenBank/DDBJ databases">
        <authorList>
            <consortium name="DOE Joint Genome Institute"/>
            <person name="Kuo A."/>
            <person name="Ruytinx J."/>
            <person name="Rineau F."/>
            <person name="Colpaert J."/>
            <person name="Kohler A."/>
            <person name="Nagy L.G."/>
            <person name="Floudas D."/>
            <person name="Copeland A."/>
            <person name="Barry K.W."/>
            <person name="Cichocki N."/>
            <person name="Veneault-Fourrey C."/>
            <person name="LaButti K."/>
            <person name="Lindquist E.A."/>
            <person name="Lipzen A."/>
            <person name="Lundell T."/>
            <person name="Morin E."/>
            <person name="Murat C."/>
            <person name="Sun H."/>
            <person name="Tunlid A."/>
            <person name="Henrissat B."/>
            <person name="Grigoriev I.V."/>
            <person name="Hibbett D.S."/>
            <person name="Martin F."/>
            <person name="Nordberg H.P."/>
            <person name="Cantor M.N."/>
            <person name="Hua S.X."/>
        </authorList>
    </citation>
    <scope>NUCLEOTIDE SEQUENCE [LARGE SCALE GENOMIC DNA]</scope>
    <source>
        <strain evidence="12 13">UH-Slu-Lm8-n1</strain>
    </source>
</reference>
<dbReference type="PANTHER" id="PTHR22298">
    <property type="entry name" value="ENDO-1,4-BETA-GLUCANASE"/>
    <property type="match status" value="1"/>
</dbReference>
<comment type="similarity">
    <text evidence="2 8 9">Belongs to the glycosyl hydrolase 9 (cellulase E) family.</text>
</comment>
<name>A0A0D0B3Q2_9AGAM</name>
<gene>
    <name evidence="12" type="ORF">CY34DRAFT_797864</name>
</gene>
<keyword evidence="10" id="KW-0472">Membrane</keyword>
<dbReference type="PROSITE" id="PS00698">
    <property type="entry name" value="GH9_3"/>
    <property type="match status" value="1"/>
</dbReference>
<evidence type="ECO:0000313" key="13">
    <source>
        <dbReference type="Proteomes" id="UP000054485"/>
    </source>
</evidence>
<dbReference type="STRING" id="930992.A0A0D0B3Q2"/>
<dbReference type="InterPro" id="IPR012341">
    <property type="entry name" value="6hp_glycosidase-like_sf"/>
</dbReference>
<evidence type="ECO:0000256" key="3">
    <source>
        <dbReference type="ARBA" id="ARBA00022801"/>
    </source>
</evidence>
<dbReference type="GO" id="GO:0030245">
    <property type="term" value="P:cellulose catabolic process"/>
    <property type="evidence" value="ECO:0007669"/>
    <property type="project" value="UniProtKB-KW"/>
</dbReference>
<dbReference type="SUPFAM" id="SSF48208">
    <property type="entry name" value="Six-hairpin glycosidases"/>
    <property type="match status" value="1"/>
</dbReference>
<keyword evidence="9" id="KW-0732">Signal</keyword>
<keyword evidence="10" id="KW-0812">Transmembrane</keyword>
<dbReference type="GO" id="GO:0008810">
    <property type="term" value="F:cellulase activity"/>
    <property type="evidence" value="ECO:0007669"/>
    <property type="project" value="UniProtKB-EC"/>
</dbReference>
<dbReference type="InterPro" id="IPR001701">
    <property type="entry name" value="Glyco_hydro_9"/>
</dbReference>
<feature type="active site" evidence="8">
    <location>
        <position position="476"/>
    </location>
</feature>
<dbReference type="AlphaFoldDB" id="A0A0D0B3Q2"/>
<comment type="catalytic activity">
    <reaction evidence="1 9">
        <text>Endohydrolysis of (1-&gt;4)-beta-D-glucosidic linkages in cellulose, lichenin and cereal beta-D-glucans.</text>
        <dbReference type="EC" id="3.2.1.4"/>
    </reaction>
</comment>
<reference evidence="13" key="2">
    <citation type="submission" date="2015-01" db="EMBL/GenBank/DDBJ databases">
        <title>Evolutionary Origins and Diversification of the Mycorrhizal Mutualists.</title>
        <authorList>
            <consortium name="DOE Joint Genome Institute"/>
            <consortium name="Mycorrhizal Genomics Consortium"/>
            <person name="Kohler A."/>
            <person name="Kuo A."/>
            <person name="Nagy L.G."/>
            <person name="Floudas D."/>
            <person name="Copeland A."/>
            <person name="Barry K.W."/>
            <person name="Cichocki N."/>
            <person name="Veneault-Fourrey C."/>
            <person name="LaButti K."/>
            <person name="Lindquist E.A."/>
            <person name="Lipzen A."/>
            <person name="Lundell T."/>
            <person name="Morin E."/>
            <person name="Murat C."/>
            <person name="Riley R."/>
            <person name="Ohm R."/>
            <person name="Sun H."/>
            <person name="Tunlid A."/>
            <person name="Henrissat B."/>
            <person name="Grigoriev I.V."/>
            <person name="Hibbett D.S."/>
            <person name="Martin F."/>
        </authorList>
    </citation>
    <scope>NUCLEOTIDE SEQUENCE [LARGE SCALE GENOMIC DNA]</scope>
    <source>
        <strain evidence="13">UH-Slu-Lm8-n1</strain>
    </source>
</reference>